<evidence type="ECO:0000313" key="6">
    <source>
        <dbReference type="Proteomes" id="UP000307602"/>
    </source>
</evidence>
<sequence length="886" mass="100783">MLNISKKFFLILNLIVLCVSGLHAQNFVTDKNAIRHAVIGSIGNQNVLFIGELDGGLSCYTMEGKRLWDYAPEISAVLFEIEAADIDNDGSDELLAANANGTIYCFNHLGELLWEFKPKNKVRFSEVAVVKNNDKVQIFAGGNNYFLYELDIKGHIISKTPIEGVIRKIEGGNFIDANTQSLFVMTYAHDKFRWEFMGFLDAETKAVIKRVSYTDRRLKNLRRAMVTDISVNDINNDSKADILFFGDDKFKPLFIALNSDFDVLAEYLGNKKQIQRYAHAQGVFLATRNEIMLQYGGILMVLDTKGNRIGTSGSKYGRNVFSDFAFDPRSNQLVAAGSVDGGNNICFYDLEKPKWWLTTHKKQGRMLEVEKNLDVLYQQILNFKLPAYQKPSEKEWVMITKEKIDPKLKSLNGTDVKFVIQKSPKESTDRSHLVAVLGNIALKKDKRGTYQDTREDIIQMAKDFETRKQPFTFWAGHGNDPFYIQIETLEKILEVAPNTCYGFVYAEMDKVEDPRVIHFVEEYLPRLAKAIRKNNQAKLYFRYKNMFWAATSHLPLWKDMFFSGKYNDFLVPASEDTSNRIQDLNLAGRIGMHSGGYVNDFAMRLIDDNPTSWRPLSPGGQNSVSPYLRQGVIMAAYGARYGIVSTSGFVEPPGLNILFALMKSGVLPVVEKENIQSISSWHLIKDVDEELIHSVDNHHNLKQYKRDDDNAVFSLAQMHWAGTNIPKYDYSYAALGVKYRWLNYLPEIPNGMVPVAPIESKHILENKKTPYFVSNTKVGFSNGEHVSAKTFGDTIKKVIEKGAKRMFLTVKGASWSLVKLDENHSRLILVDPGYINPQRRKVEINFQNMEPKLISDILSKEVFKITDKKCSLNIPAGSMRFIDISY</sequence>
<dbReference type="InterPro" id="IPR015943">
    <property type="entry name" value="WD40/YVTN_repeat-like_dom_sf"/>
</dbReference>
<protein>
    <recommendedName>
        <fullName evidence="7">WD40 repeat domain-containing protein</fullName>
    </recommendedName>
</protein>
<feature type="signal peptide" evidence="1">
    <location>
        <begin position="1"/>
        <end position="24"/>
    </location>
</feature>
<dbReference type="RefSeq" id="WP_135877738.1">
    <property type="nucleotide sequence ID" value="NZ_SRSO01000019.1"/>
</dbReference>
<dbReference type="Pfam" id="PF25292">
    <property type="entry name" value="Beta-prop_CGLA"/>
    <property type="match status" value="1"/>
</dbReference>
<name>A0A4S1DUV6_9FLAO</name>
<dbReference type="AlphaFoldDB" id="A0A4S1DUV6"/>
<dbReference type="Proteomes" id="UP000307602">
    <property type="component" value="Unassembled WGS sequence"/>
</dbReference>
<dbReference type="Pfam" id="PF25291">
    <property type="entry name" value="CGLA_C"/>
    <property type="match status" value="1"/>
</dbReference>
<dbReference type="Pfam" id="PF25290">
    <property type="entry name" value="CGLA_M"/>
    <property type="match status" value="1"/>
</dbReference>
<dbReference type="OrthoDB" id="972537at2"/>
<keyword evidence="1" id="KW-0732">Signal</keyword>
<proteinExistence type="predicted"/>
<evidence type="ECO:0000256" key="1">
    <source>
        <dbReference type="SAM" id="SignalP"/>
    </source>
</evidence>
<keyword evidence="6" id="KW-1185">Reference proteome</keyword>
<feature type="domain" description="Lambda-carrageenase middle" evidence="2">
    <location>
        <begin position="441"/>
        <end position="766"/>
    </location>
</feature>
<organism evidence="5 6">
    <name type="scientific">Flavivirga rizhaonensis</name>
    <dbReference type="NCBI Taxonomy" id="2559571"/>
    <lineage>
        <taxon>Bacteria</taxon>
        <taxon>Pseudomonadati</taxon>
        <taxon>Bacteroidota</taxon>
        <taxon>Flavobacteriia</taxon>
        <taxon>Flavobacteriales</taxon>
        <taxon>Flavobacteriaceae</taxon>
        <taxon>Flavivirga</taxon>
    </lineage>
</organism>
<dbReference type="InterPro" id="IPR057421">
    <property type="entry name" value="CGLA_M"/>
</dbReference>
<evidence type="ECO:0000259" key="4">
    <source>
        <dbReference type="Pfam" id="PF25292"/>
    </source>
</evidence>
<evidence type="ECO:0008006" key="7">
    <source>
        <dbReference type="Google" id="ProtNLM"/>
    </source>
</evidence>
<evidence type="ECO:0000259" key="2">
    <source>
        <dbReference type="Pfam" id="PF25290"/>
    </source>
</evidence>
<feature type="domain" description="Lambda-carrageenase beta-propeller" evidence="4">
    <location>
        <begin position="53"/>
        <end position="159"/>
    </location>
</feature>
<comment type="caution">
    <text evidence="5">The sequence shown here is derived from an EMBL/GenBank/DDBJ whole genome shotgun (WGS) entry which is preliminary data.</text>
</comment>
<dbReference type="Gene3D" id="2.130.10.10">
    <property type="entry name" value="YVTN repeat-like/Quinoprotein amine dehydrogenase"/>
    <property type="match status" value="1"/>
</dbReference>
<evidence type="ECO:0000259" key="3">
    <source>
        <dbReference type="Pfam" id="PF25291"/>
    </source>
</evidence>
<dbReference type="InterPro" id="IPR057420">
    <property type="entry name" value="Beta-prop_CGLA"/>
</dbReference>
<dbReference type="InterPro" id="IPR057422">
    <property type="entry name" value="CGLA_C"/>
</dbReference>
<feature type="chain" id="PRO_5021016887" description="WD40 repeat domain-containing protein" evidence="1">
    <location>
        <begin position="25"/>
        <end position="886"/>
    </location>
</feature>
<dbReference type="SUPFAM" id="SSF50998">
    <property type="entry name" value="Quinoprotein alcohol dehydrogenase-like"/>
    <property type="match status" value="1"/>
</dbReference>
<dbReference type="InterPro" id="IPR011047">
    <property type="entry name" value="Quinoprotein_ADH-like_sf"/>
</dbReference>
<dbReference type="EMBL" id="SRSO01000019">
    <property type="protein sequence ID" value="TGV01866.1"/>
    <property type="molecule type" value="Genomic_DNA"/>
</dbReference>
<feature type="domain" description="Lambda-carrageenase C-terminal" evidence="3">
    <location>
        <begin position="810"/>
        <end position="884"/>
    </location>
</feature>
<gene>
    <name evidence="5" type="ORF">EM932_13595</name>
</gene>
<reference evidence="5 6" key="1">
    <citation type="submission" date="2019-04" db="EMBL/GenBank/DDBJ databases">
        <authorList>
            <person name="Liu A."/>
        </authorList>
    </citation>
    <scope>NUCLEOTIDE SEQUENCE [LARGE SCALE GENOMIC DNA]</scope>
    <source>
        <strain evidence="5 6">RZ03</strain>
    </source>
</reference>
<accession>A0A4S1DUV6</accession>
<evidence type="ECO:0000313" key="5">
    <source>
        <dbReference type="EMBL" id="TGV01866.1"/>
    </source>
</evidence>